<feature type="transmembrane region" description="Helical" evidence="1">
    <location>
        <begin position="6"/>
        <end position="25"/>
    </location>
</feature>
<evidence type="ECO:0000256" key="1">
    <source>
        <dbReference type="SAM" id="Phobius"/>
    </source>
</evidence>
<organism evidence="3 4">
    <name type="scientific">Shewanella sairae</name>
    <dbReference type="NCBI Taxonomy" id="190310"/>
    <lineage>
        <taxon>Bacteria</taxon>
        <taxon>Pseudomonadati</taxon>
        <taxon>Pseudomonadota</taxon>
        <taxon>Gammaproteobacteria</taxon>
        <taxon>Alteromonadales</taxon>
        <taxon>Shewanellaceae</taxon>
        <taxon>Shewanella</taxon>
    </lineage>
</organism>
<keyword evidence="1" id="KW-0472">Membrane</keyword>
<gene>
    <name evidence="3" type="ORF">TUM4438_45790</name>
</gene>
<name>A0ABQ4PS60_9GAMM</name>
<reference evidence="3" key="1">
    <citation type="submission" date="2021-05" db="EMBL/GenBank/DDBJ databases">
        <title>Molecular characterization for Shewanella algae harboring chromosomal blaOXA-55-like strains isolated from clinical and environment sample.</title>
        <authorList>
            <person name="Ohama Y."/>
            <person name="Aoki K."/>
            <person name="Harada S."/>
            <person name="Moriya K."/>
            <person name="Ishii Y."/>
            <person name="Tateda K."/>
        </authorList>
    </citation>
    <scope>NUCLEOTIDE SEQUENCE</scope>
    <source>
        <strain evidence="3">JCM 11563</strain>
    </source>
</reference>
<dbReference type="EMBL" id="BPEY01000207">
    <property type="protein sequence ID" value="GIU52625.1"/>
    <property type="molecule type" value="Genomic_DNA"/>
</dbReference>
<dbReference type="Proteomes" id="UP000887104">
    <property type="component" value="Unassembled WGS sequence"/>
</dbReference>
<dbReference type="PROSITE" id="PS50965">
    <property type="entry name" value="NERD"/>
    <property type="match status" value="1"/>
</dbReference>
<sequence length="218" mass="25684">MNTMLTILFTIFIFTTFIILNGRLLKGWYGEFLVRLMLRDLPKNEYTVINNITIQTENGTTQIDHIVASKYGLFVIETKNMKGWIYGTEYQHHWKQKIFRNNYMFQNPLHQNYKHTKTLENVLNLTSNQLKSVVIFVGDSRLMTKHPSHVVDSKSSLLKHIKSFNEVVIERTLLHELVNEIKTKRLKPGWKTNLSHNKHVKELVKQKQSRRNGKGYAE</sequence>
<comment type="caution">
    <text evidence="3">The sequence shown here is derived from an EMBL/GenBank/DDBJ whole genome shotgun (WGS) entry which is preliminary data.</text>
</comment>
<keyword evidence="1" id="KW-1133">Transmembrane helix</keyword>
<evidence type="ECO:0000313" key="4">
    <source>
        <dbReference type="Proteomes" id="UP000887104"/>
    </source>
</evidence>
<proteinExistence type="predicted"/>
<dbReference type="Pfam" id="PF08378">
    <property type="entry name" value="NERD"/>
    <property type="match status" value="1"/>
</dbReference>
<keyword evidence="4" id="KW-1185">Reference proteome</keyword>
<dbReference type="InterPro" id="IPR011528">
    <property type="entry name" value="NERD"/>
</dbReference>
<keyword evidence="1" id="KW-0812">Transmembrane</keyword>
<protein>
    <recommendedName>
        <fullName evidence="2">NERD domain-containing protein</fullName>
    </recommendedName>
</protein>
<evidence type="ECO:0000313" key="3">
    <source>
        <dbReference type="EMBL" id="GIU52625.1"/>
    </source>
</evidence>
<feature type="domain" description="NERD" evidence="2">
    <location>
        <begin position="26"/>
        <end position="142"/>
    </location>
</feature>
<evidence type="ECO:0000259" key="2">
    <source>
        <dbReference type="PROSITE" id="PS50965"/>
    </source>
</evidence>
<accession>A0ABQ4PS60</accession>